<sequence length="290" mass="32804">MPVFKVLEINTGLNFKSQWEEEASKSRPPLDPHCTYLEKIQALEILITGLRMGQKGARKIQKLRIVMASALNNIQRFFGKRTPEELVKKWRQEIRAQERAIQHQIHAITAEEAKVKKSIKQVAKKGDVSICKMLAKELIRSQRHKNRLYTSKAQLNSIVMQLQHQLATIKVAGTLQKSGEVMKLVNQLVKLPETSQAMQQMSMEMMKAGIMDEMITDTMEMMDDDELEEEADEEVNNILFQITNGLLGEAGPVGPSLEKAPAAKIDLGEESEEEGPELDIMQKRLEALKG</sequence>
<dbReference type="EMBL" id="JABAYA010000044">
    <property type="protein sequence ID" value="KAF7728065.1"/>
    <property type="molecule type" value="Genomic_DNA"/>
</dbReference>
<gene>
    <name evidence="1" type="primary">VPS24</name>
    <name evidence="1" type="ORF">EC973_006702</name>
</gene>
<proteinExistence type="predicted"/>
<protein>
    <submittedName>
        <fullName evidence="1">Vacuolar protein-sorting-associated protein 24</fullName>
    </submittedName>
</protein>
<evidence type="ECO:0000313" key="2">
    <source>
        <dbReference type="Proteomes" id="UP000605846"/>
    </source>
</evidence>
<comment type="caution">
    <text evidence="1">The sequence shown here is derived from an EMBL/GenBank/DDBJ whole genome shotgun (WGS) entry which is preliminary data.</text>
</comment>
<dbReference type="OrthoDB" id="2329734at2759"/>
<dbReference type="PANTHER" id="PTHR10476">
    <property type="entry name" value="CHARGED MULTIVESICULAR BODY PROTEIN"/>
    <property type="match status" value="1"/>
</dbReference>
<accession>A0A8H7BQS6</accession>
<dbReference type="Proteomes" id="UP000605846">
    <property type="component" value="Unassembled WGS sequence"/>
</dbReference>
<reference evidence="1" key="1">
    <citation type="submission" date="2020-01" db="EMBL/GenBank/DDBJ databases">
        <title>Genome Sequencing of Three Apophysomyces-Like Fungal Strains Confirms a Novel Fungal Genus in the Mucoromycota with divergent Burkholderia-like Endosymbiotic Bacteria.</title>
        <authorList>
            <person name="Stajich J.E."/>
            <person name="Macias A.M."/>
            <person name="Carter-House D."/>
            <person name="Lovett B."/>
            <person name="Kasson L.R."/>
            <person name="Berry K."/>
            <person name="Grigoriev I."/>
            <person name="Chang Y."/>
            <person name="Spatafora J."/>
            <person name="Kasson M.T."/>
        </authorList>
    </citation>
    <scope>NUCLEOTIDE SEQUENCE</scope>
    <source>
        <strain evidence="1">NRRL A-21654</strain>
    </source>
</reference>
<keyword evidence="2" id="KW-1185">Reference proteome</keyword>
<dbReference type="InterPro" id="IPR005024">
    <property type="entry name" value="Snf7_fam"/>
</dbReference>
<dbReference type="Pfam" id="PF03357">
    <property type="entry name" value="Snf7"/>
    <property type="match status" value="1"/>
</dbReference>
<dbReference type="AlphaFoldDB" id="A0A8H7BQS6"/>
<evidence type="ECO:0000313" key="1">
    <source>
        <dbReference type="EMBL" id="KAF7728065.1"/>
    </source>
</evidence>
<dbReference type="Gene3D" id="6.10.140.1230">
    <property type="match status" value="1"/>
</dbReference>
<organism evidence="1 2">
    <name type="scientific">Apophysomyces ossiformis</name>
    <dbReference type="NCBI Taxonomy" id="679940"/>
    <lineage>
        <taxon>Eukaryota</taxon>
        <taxon>Fungi</taxon>
        <taxon>Fungi incertae sedis</taxon>
        <taxon>Mucoromycota</taxon>
        <taxon>Mucoromycotina</taxon>
        <taxon>Mucoromycetes</taxon>
        <taxon>Mucorales</taxon>
        <taxon>Mucorineae</taxon>
        <taxon>Mucoraceae</taxon>
        <taxon>Apophysomyces</taxon>
    </lineage>
</organism>
<dbReference type="GO" id="GO:0007034">
    <property type="term" value="P:vacuolar transport"/>
    <property type="evidence" value="ECO:0007669"/>
    <property type="project" value="InterPro"/>
</dbReference>
<name>A0A8H7BQS6_9FUNG</name>